<dbReference type="EMBL" id="UZAL01031383">
    <property type="protein sequence ID" value="VDP57874.1"/>
    <property type="molecule type" value="Genomic_DNA"/>
</dbReference>
<accession>A0A3P8FIS5</accession>
<keyword evidence="2" id="KW-1185">Reference proteome</keyword>
<reference evidence="1 2" key="1">
    <citation type="submission" date="2018-11" db="EMBL/GenBank/DDBJ databases">
        <authorList>
            <consortium name="Pathogen Informatics"/>
        </authorList>
    </citation>
    <scope>NUCLEOTIDE SEQUENCE [LARGE SCALE GENOMIC DNA]</scope>
    <source>
        <strain>Denwood</strain>
        <strain evidence="2">Zambia</strain>
    </source>
</reference>
<gene>
    <name evidence="1" type="ORF">SMTD_LOCUS11352</name>
</gene>
<sequence length="81" mass="9510">MNILVIQIENLFHHFIKFQLQTFLKTTIYLHFLPLVLTTLVTSISHSHLPEEMVSKQLRLKLYGVIVKLIAQQLIKTLQKI</sequence>
<dbReference type="AlphaFoldDB" id="A0A3P8FIS5"/>
<protein>
    <submittedName>
        <fullName evidence="1">Uncharacterized protein</fullName>
    </submittedName>
</protein>
<proteinExistence type="predicted"/>
<evidence type="ECO:0000313" key="2">
    <source>
        <dbReference type="Proteomes" id="UP000269396"/>
    </source>
</evidence>
<dbReference type="Proteomes" id="UP000269396">
    <property type="component" value="Unassembled WGS sequence"/>
</dbReference>
<organism evidence="1 2">
    <name type="scientific">Schistosoma mattheei</name>
    <dbReference type="NCBI Taxonomy" id="31246"/>
    <lineage>
        <taxon>Eukaryota</taxon>
        <taxon>Metazoa</taxon>
        <taxon>Spiralia</taxon>
        <taxon>Lophotrochozoa</taxon>
        <taxon>Platyhelminthes</taxon>
        <taxon>Trematoda</taxon>
        <taxon>Digenea</taxon>
        <taxon>Strigeidida</taxon>
        <taxon>Schistosomatoidea</taxon>
        <taxon>Schistosomatidae</taxon>
        <taxon>Schistosoma</taxon>
    </lineage>
</organism>
<name>A0A3P8FIS5_9TREM</name>
<evidence type="ECO:0000313" key="1">
    <source>
        <dbReference type="EMBL" id="VDP57874.1"/>
    </source>
</evidence>